<dbReference type="AlphaFoldDB" id="A0A1H6TZ61"/>
<keyword evidence="5 12" id="KW-1133">Transmembrane helix</keyword>
<dbReference type="InterPro" id="IPR000297">
    <property type="entry name" value="PPIase_PpiC"/>
</dbReference>
<keyword evidence="15" id="KW-1185">Reference proteome</keyword>
<dbReference type="GO" id="GO:0005886">
    <property type="term" value="C:plasma membrane"/>
    <property type="evidence" value="ECO:0007669"/>
    <property type="project" value="UniProtKB-SubCell"/>
</dbReference>
<keyword evidence="11 14" id="KW-0413">Isomerase</keyword>
<evidence type="ECO:0000313" key="14">
    <source>
        <dbReference type="EMBL" id="SEI85339.1"/>
    </source>
</evidence>
<evidence type="ECO:0000256" key="1">
    <source>
        <dbReference type="ARBA" id="ARBA00004382"/>
    </source>
</evidence>
<dbReference type="PANTHER" id="PTHR47529:SF1">
    <property type="entry name" value="PERIPLASMIC CHAPERONE PPID"/>
    <property type="match status" value="1"/>
</dbReference>
<evidence type="ECO:0000256" key="10">
    <source>
        <dbReference type="ARBA" id="ARBA00042775"/>
    </source>
</evidence>
<dbReference type="SUPFAM" id="SSF54534">
    <property type="entry name" value="FKBP-like"/>
    <property type="match status" value="1"/>
</dbReference>
<dbReference type="Gene3D" id="3.10.50.40">
    <property type="match status" value="1"/>
</dbReference>
<keyword evidence="3" id="KW-0997">Cell inner membrane</keyword>
<dbReference type="OrthoDB" id="9812372at2"/>
<evidence type="ECO:0000256" key="3">
    <source>
        <dbReference type="ARBA" id="ARBA00022519"/>
    </source>
</evidence>
<gene>
    <name evidence="14" type="ORF">SAMN04487997_1813</name>
</gene>
<dbReference type="EMBL" id="FNYC01000003">
    <property type="protein sequence ID" value="SEI85339.1"/>
    <property type="molecule type" value="Genomic_DNA"/>
</dbReference>
<keyword evidence="2" id="KW-1003">Cell membrane</keyword>
<dbReference type="PROSITE" id="PS50198">
    <property type="entry name" value="PPIC_PPIASE_2"/>
    <property type="match status" value="1"/>
</dbReference>
<dbReference type="InterPro" id="IPR052029">
    <property type="entry name" value="PpiD_chaperone"/>
</dbReference>
<keyword evidence="11" id="KW-0697">Rotamase</keyword>
<dbReference type="Gene3D" id="1.10.4030.10">
    <property type="entry name" value="Porin chaperone SurA, peptide-binding domain"/>
    <property type="match status" value="1"/>
</dbReference>
<dbReference type="InterPro" id="IPR023058">
    <property type="entry name" value="PPIase_PpiC_CS"/>
</dbReference>
<dbReference type="InterPro" id="IPR027304">
    <property type="entry name" value="Trigger_fact/SurA_dom_sf"/>
</dbReference>
<evidence type="ECO:0000256" key="7">
    <source>
        <dbReference type="ARBA" id="ARBA00023186"/>
    </source>
</evidence>
<feature type="transmembrane region" description="Helical" evidence="12">
    <location>
        <begin position="12"/>
        <end position="34"/>
    </location>
</feature>
<dbReference type="Pfam" id="PF13624">
    <property type="entry name" value="SurA_N_3"/>
    <property type="match status" value="1"/>
</dbReference>
<dbReference type="GO" id="GO:0003755">
    <property type="term" value="F:peptidyl-prolyl cis-trans isomerase activity"/>
    <property type="evidence" value="ECO:0007669"/>
    <property type="project" value="UniProtKB-KW"/>
</dbReference>
<evidence type="ECO:0000256" key="5">
    <source>
        <dbReference type="ARBA" id="ARBA00022989"/>
    </source>
</evidence>
<dbReference type="InterPro" id="IPR046357">
    <property type="entry name" value="PPIase_dom_sf"/>
</dbReference>
<evidence type="ECO:0000313" key="15">
    <source>
        <dbReference type="Proteomes" id="UP000199420"/>
    </source>
</evidence>
<sequence>MLQSLRDKMHGWPSIVVLGVAVFAMSFFGIEGYFTSRTETFVAKVGKQEISQQDFQNRMNEMRQQASEQMGDQFDPSVYEQPAMKERVLDAMVDQQLLLKANDDLGMRVSDAAVRDTIASIQAFQVNGRFDAATYRAVLAGQRKTPAMFEDEIRSSLAIRLLPDAISASTIVTDEDVDHFLKLRLQRRDLRYVMLARPALTDSKITDAQVQAYYKQHQAEFMAPEQVAVRYIEVSAADLKADNPPTDEDLRKRYEDEKQRFVQPEQRLVSHILIDVPKNATPAQQKAALAKAQKIAKEATPQNFAKLASEDSTDLGSKRQGGDLGWLEQGVTNKAFDDALFSLQKGQISQPVLSDEGYHIIWLRDIRSGQAKPFEQVRGQLEEEAVAAERDRKYNEVAGKLADQTYQNPSSLEPASQALGLPVKSTGLFTREGEKTGIAADPKVAKAAFSDDVLVQGNNSGLIDLGNNHSVVIHVDKHVPAAERPLAEVRDTIEKDILDERVAAAASKRANDLLARLEKGESMDAVAASAGAAVQTAKDTLRVQDGLPEQLRDQAFLLPHPKDGKSQFAAVALPEGVYALVAVDKVQDGDLSKVTAEQRKMLRQSMLAAYGDVATEGFIDALKAKTEIKIAKERM</sequence>
<comment type="similarity">
    <text evidence="8">Belongs to the PpiD chaperone family.</text>
</comment>
<dbReference type="Pfam" id="PF00639">
    <property type="entry name" value="Rotamase"/>
    <property type="match status" value="1"/>
</dbReference>
<comment type="subcellular location">
    <subcellularLocation>
        <location evidence="1">Cell inner membrane</location>
        <topology evidence="1">Single-pass type II membrane protein</topology>
        <orientation evidence="1">Periplasmic side</orientation>
    </subcellularLocation>
</comment>
<dbReference type="RefSeq" id="WP_091336268.1">
    <property type="nucleotide sequence ID" value="NZ_FNYC01000003.1"/>
</dbReference>
<keyword evidence="6 12" id="KW-0472">Membrane</keyword>
<organism evidence="14 15">
    <name type="scientific">Frateuria terrea</name>
    <dbReference type="NCBI Taxonomy" id="529704"/>
    <lineage>
        <taxon>Bacteria</taxon>
        <taxon>Pseudomonadati</taxon>
        <taxon>Pseudomonadota</taxon>
        <taxon>Gammaproteobacteria</taxon>
        <taxon>Lysobacterales</taxon>
        <taxon>Rhodanobacteraceae</taxon>
        <taxon>Frateuria</taxon>
    </lineage>
</organism>
<evidence type="ECO:0000256" key="8">
    <source>
        <dbReference type="ARBA" id="ARBA00038408"/>
    </source>
</evidence>
<feature type="domain" description="PpiC" evidence="13">
    <location>
        <begin position="264"/>
        <end position="365"/>
    </location>
</feature>
<dbReference type="STRING" id="529704.SAMN02927913_1911"/>
<dbReference type="Proteomes" id="UP000199420">
    <property type="component" value="Unassembled WGS sequence"/>
</dbReference>
<evidence type="ECO:0000256" key="12">
    <source>
        <dbReference type="SAM" id="Phobius"/>
    </source>
</evidence>
<protein>
    <recommendedName>
        <fullName evidence="9">Periplasmic chaperone PpiD</fullName>
    </recommendedName>
    <alternativeName>
        <fullName evidence="10">Periplasmic folding chaperone</fullName>
    </alternativeName>
</protein>
<dbReference type="PROSITE" id="PS01096">
    <property type="entry name" value="PPIC_PPIASE_1"/>
    <property type="match status" value="1"/>
</dbReference>
<evidence type="ECO:0000256" key="11">
    <source>
        <dbReference type="PROSITE-ProRule" id="PRU00278"/>
    </source>
</evidence>
<dbReference type="SUPFAM" id="SSF109998">
    <property type="entry name" value="Triger factor/SurA peptide-binding domain-like"/>
    <property type="match status" value="1"/>
</dbReference>
<keyword evidence="4 12" id="KW-0812">Transmembrane</keyword>
<evidence type="ECO:0000256" key="6">
    <source>
        <dbReference type="ARBA" id="ARBA00023136"/>
    </source>
</evidence>
<name>A0A1H6TZ61_9GAMM</name>
<dbReference type="PANTHER" id="PTHR47529">
    <property type="entry name" value="PEPTIDYL-PROLYL CIS-TRANS ISOMERASE D"/>
    <property type="match status" value="1"/>
</dbReference>
<evidence type="ECO:0000256" key="9">
    <source>
        <dbReference type="ARBA" id="ARBA00040743"/>
    </source>
</evidence>
<evidence type="ECO:0000259" key="13">
    <source>
        <dbReference type="PROSITE" id="PS50198"/>
    </source>
</evidence>
<keyword evidence="7" id="KW-0143">Chaperone</keyword>
<evidence type="ECO:0000256" key="2">
    <source>
        <dbReference type="ARBA" id="ARBA00022475"/>
    </source>
</evidence>
<proteinExistence type="inferred from homology"/>
<reference evidence="14 15" key="1">
    <citation type="submission" date="2016-10" db="EMBL/GenBank/DDBJ databases">
        <authorList>
            <person name="de Groot N.N."/>
        </authorList>
    </citation>
    <scope>NUCLEOTIDE SEQUENCE [LARGE SCALE GENOMIC DNA]</scope>
    <source>
        <strain evidence="14 15">DSM 26515</strain>
    </source>
</reference>
<accession>A0A1H6TZ61</accession>
<evidence type="ECO:0000256" key="4">
    <source>
        <dbReference type="ARBA" id="ARBA00022692"/>
    </source>
</evidence>